<accession>A0A0P1IIZ4</accession>
<organism evidence="1 2">
    <name type="scientific">Shimia thalassica</name>
    <dbReference type="NCBI Taxonomy" id="1715693"/>
    <lineage>
        <taxon>Bacteria</taxon>
        <taxon>Pseudomonadati</taxon>
        <taxon>Pseudomonadota</taxon>
        <taxon>Alphaproteobacteria</taxon>
        <taxon>Rhodobacterales</taxon>
        <taxon>Roseobacteraceae</taxon>
    </lineage>
</organism>
<reference evidence="2" key="1">
    <citation type="submission" date="2015-09" db="EMBL/GenBank/DDBJ databases">
        <authorList>
            <person name="Rodrigo-Torres Lidia"/>
            <person name="Arahal R.David."/>
        </authorList>
    </citation>
    <scope>NUCLEOTIDE SEQUENCE [LARGE SCALE GENOMIC DNA]</scope>
    <source>
        <strain evidence="2">CECT 7735</strain>
    </source>
</reference>
<protein>
    <submittedName>
        <fullName evidence="1">Uncharacterized protein</fullName>
    </submittedName>
</protein>
<keyword evidence="2" id="KW-1185">Reference proteome</keyword>
<dbReference type="AlphaFoldDB" id="A0A0P1IIZ4"/>
<dbReference type="EMBL" id="CYTW01000003">
    <property type="protein sequence ID" value="CUK05093.1"/>
    <property type="molecule type" value="Genomic_DNA"/>
</dbReference>
<evidence type="ECO:0000313" key="1">
    <source>
        <dbReference type="EMBL" id="CUK05093.1"/>
    </source>
</evidence>
<sequence>MDNCPGRVVAVVETTSSAPMNCSVSSDRNSKLLGSWAEVVKMLQKLFSGDLV</sequence>
<evidence type="ECO:0000313" key="2">
    <source>
        <dbReference type="Proteomes" id="UP000051870"/>
    </source>
</evidence>
<name>A0A0P1IIZ4_9RHOB</name>
<proteinExistence type="predicted"/>
<gene>
    <name evidence="1" type="ORF">PH7735_02859</name>
</gene>
<dbReference type="STRING" id="1715693.PH7735_02859"/>
<dbReference type="Proteomes" id="UP000051870">
    <property type="component" value="Unassembled WGS sequence"/>
</dbReference>